<sequence>MSAARLTLALDAGIVALPEEGTIATLGPVVEQDLWGLPKDRTVVISRDRLVHDALGPFGYDRAETLPEDVAVVIVFLPRARDLARAHLHAAMRSGAEVLVNGAKVHGVDSLYREIGKHAAVSPAWSKAHGKVFSIAAGQEPPAQWAEGQRTIEGGFVTAPGIFSADGPDKASVLLAAEIEGLSGHVVDLGAGWGFLAKHALGTSEEITKLDLVEADGRALDCARMNLDDPRAAFHWADATRWTPEKKPDVIITNPPFHQGRNADPALGQAFIAAAAGMLAPKGQLLLVANRHLPYEVSLAERFGQTEEIGGDRGFKILRAAKPRH</sequence>
<dbReference type="InterPro" id="IPR007848">
    <property type="entry name" value="Small_mtfrase_dom"/>
</dbReference>
<keyword evidence="1" id="KW-0963">Cytoplasm</keyword>
<dbReference type="PANTHER" id="PTHR47816">
    <property type="entry name" value="RIBOSOMAL RNA SMALL SUBUNIT METHYLTRANSFERASE C"/>
    <property type="match status" value="1"/>
</dbReference>
<dbReference type="InterPro" id="IPR002052">
    <property type="entry name" value="DNA_methylase_N6_adenine_CS"/>
</dbReference>
<name>A0A1I0XL06_9RHOB</name>
<dbReference type="GO" id="GO:0008170">
    <property type="term" value="F:N-methyltransferase activity"/>
    <property type="evidence" value="ECO:0007669"/>
    <property type="project" value="UniProtKB-ARBA"/>
</dbReference>
<evidence type="ECO:0000256" key="5">
    <source>
        <dbReference type="ARBA" id="ARBA00022691"/>
    </source>
</evidence>
<dbReference type="CDD" id="cd02440">
    <property type="entry name" value="AdoMet_MTases"/>
    <property type="match status" value="1"/>
</dbReference>
<dbReference type="GO" id="GO:0032259">
    <property type="term" value="P:methylation"/>
    <property type="evidence" value="ECO:0007669"/>
    <property type="project" value="UniProtKB-KW"/>
</dbReference>
<evidence type="ECO:0000256" key="4">
    <source>
        <dbReference type="ARBA" id="ARBA00022679"/>
    </source>
</evidence>
<dbReference type="GO" id="GO:0003676">
    <property type="term" value="F:nucleic acid binding"/>
    <property type="evidence" value="ECO:0007669"/>
    <property type="project" value="InterPro"/>
</dbReference>
<evidence type="ECO:0000259" key="6">
    <source>
        <dbReference type="Pfam" id="PF05175"/>
    </source>
</evidence>
<dbReference type="STRING" id="871651.SAMN05421688_2307"/>
<dbReference type="SUPFAM" id="SSF53335">
    <property type="entry name" value="S-adenosyl-L-methionine-dependent methyltransferases"/>
    <property type="match status" value="1"/>
</dbReference>
<dbReference type="Gene3D" id="3.40.50.150">
    <property type="entry name" value="Vaccinia Virus protein VP39"/>
    <property type="match status" value="1"/>
</dbReference>
<dbReference type="Pfam" id="PF05175">
    <property type="entry name" value="MTS"/>
    <property type="match status" value="1"/>
</dbReference>
<dbReference type="InterPro" id="IPR029063">
    <property type="entry name" value="SAM-dependent_MTases_sf"/>
</dbReference>
<evidence type="ECO:0000313" key="7">
    <source>
        <dbReference type="EMBL" id="SFB00633.1"/>
    </source>
</evidence>
<keyword evidence="4 7" id="KW-0808">Transferase</keyword>
<dbReference type="GO" id="GO:0008757">
    <property type="term" value="F:S-adenosylmethionine-dependent methyltransferase activity"/>
    <property type="evidence" value="ECO:0007669"/>
    <property type="project" value="InterPro"/>
</dbReference>
<keyword evidence="8" id="KW-1185">Reference proteome</keyword>
<dbReference type="PANTHER" id="PTHR47816:SF4">
    <property type="entry name" value="RIBOSOMAL RNA SMALL SUBUNIT METHYLTRANSFERASE C"/>
    <property type="match status" value="1"/>
</dbReference>
<evidence type="ECO:0000256" key="3">
    <source>
        <dbReference type="ARBA" id="ARBA00022603"/>
    </source>
</evidence>
<evidence type="ECO:0000256" key="1">
    <source>
        <dbReference type="ARBA" id="ARBA00022490"/>
    </source>
</evidence>
<dbReference type="PROSITE" id="PS00092">
    <property type="entry name" value="N6_MTASE"/>
    <property type="match status" value="1"/>
</dbReference>
<dbReference type="EMBL" id="FOJU01000003">
    <property type="protein sequence ID" value="SFB00633.1"/>
    <property type="molecule type" value="Genomic_DNA"/>
</dbReference>
<dbReference type="InterPro" id="IPR046977">
    <property type="entry name" value="RsmC/RlmG"/>
</dbReference>
<reference evidence="7 8" key="1">
    <citation type="submission" date="2016-10" db="EMBL/GenBank/DDBJ databases">
        <authorList>
            <person name="de Groot N.N."/>
        </authorList>
    </citation>
    <scope>NUCLEOTIDE SEQUENCE [LARGE SCALE GENOMIC DNA]</scope>
    <source>
        <strain evidence="7 8">DSM 29316</strain>
    </source>
</reference>
<evidence type="ECO:0000256" key="2">
    <source>
        <dbReference type="ARBA" id="ARBA00022552"/>
    </source>
</evidence>
<accession>A0A1I0XL06</accession>
<keyword evidence="2" id="KW-0698">rRNA processing</keyword>
<dbReference type="GO" id="GO:0006364">
    <property type="term" value="P:rRNA processing"/>
    <property type="evidence" value="ECO:0007669"/>
    <property type="project" value="UniProtKB-KW"/>
</dbReference>
<dbReference type="OrthoDB" id="9816072at2"/>
<dbReference type="Proteomes" id="UP000198796">
    <property type="component" value="Unassembled WGS sequence"/>
</dbReference>
<evidence type="ECO:0000313" key="8">
    <source>
        <dbReference type="Proteomes" id="UP000198796"/>
    </source>
</evidence>
<protein>
    <submittedName>
        <fullName evidence="7">16S rRNA m(2)G 1207 methyltransferase</fullName>
    </submittedName>
</protein>
<proteinExistence type="predicted"/>
<keyword evidence="3 7" id="KW-0489">Methyltransferase</keyword>
<dbReference type="AlphaFoldDB" id="A0A1I0XL06"/>
<dbReference type="RefSeq" id="WP_092064758.1">
    <property type="nucleotide sequence ID" value="NZ_FOJU01000003.1"/>
</dbReference>
<organism evidence="7 8">
    <name type="scientific">Poseidonocella pacifica</name>
    <dbReference type="NCBI Taxonomy" id="871651"/>
    <lineage>
        <taxon>Bacteria</taxon>
        <taxon>Pseudomonadati</taxon>
        <taxon>Pseudomonadota</taxon>
        <taxon>Alphaproteobacteria</taxon>
        <taxon>Rhodobacterales</taxon>
        <taxon>Roseobacteraceae</taxon>
        <taxon>Poseidonocella</taxon>
    </lineage>
</organism>
<gene>
    <name evidence="7" type="ORF">SAMN05421688_2307</name>
</gene>
<keyword evidence="5" id="KW-0949">S-adenosyl-L-methionine</keyword>
<feature type="domain" description="Methyltransferase small" evidence="6">
    <location>
        <begin position="155"/>
        <end position="319"/>
    </location>
</feature>